<evidence type="ECO:0000313" key="4">
    <source>
        <dbReference type="Proteomes" id="UP000435649"/>
    </source>
</evidence>
<organism evidence="3 4">
    <name type="scientific">Victivallis lenta</name>
    <dbReference type="NCBI Taxonomy" id="2606640"/>
    <lineage>
        <taxon>Bacteria</taxon>
        <taxon>Pseudomonadati</taxon>
        <taxon>Lentisphaerota</taxon>
        <taxon>Lentisphaeria</taxon>
        <taxon>Victivallales</taxon>
        <taxon>Victivallaceae</taxon>
        <taxon>Victivallis</taxon>
    </lineage>
</organism>
<sequence>MRQNRTFFTLIELLVVIAIIAILAAMLLPALQKAREQAYRSSCLSNLKQMGSAMVQYIGDNGDYIAPQCVNNRHLSCWDYSWGRGYLGGQVGGSGWPLTDGASWKIFRCPSDRSVLAAKNSLRVSYGIVQNLIRGLDGTETGPLAKAARYRKPSATYAVLDSDYSNLLGSSGNEYINTAVGVIAGGDGKCWLGSSRNVGPNHGNSANILFLDGHAANRTGWKGRASVLYYDYVSSDIDLRSRAFVED</sequence>
<dbReference type="InterPro" id="IPR045584">
    <property type="entry name" value="Pilin-like"/>
</dbReference>
<dbReference type="EMBL" id="VUNS01000021">
    <property type="protein sequence ID" value="MST98628.1"/>
    <property type="molecule type" value="Genomic_DNA"/>
</dbReference>
<evidence type="ECO:0000313" key="3">
    <source>
        <dbReference type="EMBL" id="MST98628.1"/>
    </source>
</evidence>
<dbReference type="InterPro" id="IPR000983">
    <property type="entry name" value="Bac_GSPG_pilin"/>
</dbReference>
<keyword evidence="2" id="KW-0472">Membrane</keyword>
<dbReference type="PANTHER" id="PTHR30093">
    <property type="entry name" value="GENERAL SECRETION PATHWAY PROTEIN G"/>
    <property type="match status" value="1"/>
</dbReference>
<keyword evidence="1" id="KW-0488">Methylation</keyword>
<dbReference type="PANTHER" id="PTHR30093:SF2">
    <property type="entry name" value="TYPE II SECRETION SYSTEM PROTEIN H"/>
    <property type="match status" value="1"/>
</dbReference>
<dbReference type="Proteomes" id="UP000435649">
    <property type="component" value="Unassembled WGS sequence"/>
</dbReference>
<evidence type="ECO:0000256" key="1">
    <source>
        <dbReference type="ARBA" id="ARBA00022481"/>
    </source>
</evidence>
<dbReference type="AlphaFoldDB" id="A0A844G866"/>
<dbReference type="NCBIfam" id="TIGR02532">
    <property type="entry name" value="IV_pilin_GFxxxE"/>
    <property type="match status" value="1"/>
</dbReference>
<evidence type="ECO:0000256" key="2">
    <source>
        <dbReference type="SAM" id="Phobius"/>
    </source>
</evidence>
<dbReference type="RefSeq" id="WP_154419545.1">
    <property type="nucleotide sequence ID" value="NZ_VUNS01000021.1"/>
</dbReference>
<gene>
    <name evidence="3" type="ORF">FYJ85_16435</name>
</gene>
<keyword evidence="2" id="KW-1133">Transmembrane helix</keyword>
<dbReference type="PRINTS" id="PR00813">
    <property type="entry name" value="BCTERIALGSPG"/>
</dbReference>
<dbReference type="GO" id="GO:0015628">
    <property type="term" value="P:protein secretion by the type II secretion system"/>
    <property type="evidence" value="ECO:0007669"/>
    <property type="project" value="InterPro"/>
</dbReference>
<comment type="caution">
    <text evidence="3">The sequence shown here is derived from an EMBL/GenBank/DDBJ whole genome shotgun (WGS) entry which is preliminary data.</text>
</comment>
<dbReference type="InterPro" id="IPR012902">
    <property type="entry name" value="N_methyl_site"/>
</dbReference>
<dbReference type="GO" id="GO:0015627">
    <property type="term" value="C:type II protein secretion system complex"/>
    <property type="evidence" value="ECO:0007669"/>
    <property type="project" value="InterPro"/>
</dbReference>
<accession>A0A844G866</accession>
<keyword evidence="4" id="KW-1185">Reference proteome</keyword>
<feature type="transmembrane region" description="Helical" evidence="2">
    <location>
        <begin position="7"/>
        <end position="31"/>
    </location>
</feature>
<proteinExistence type="predicted"/>
<dbReference type="SUPFAM" id="SSF54523">
    <property type="entry name" value="Pili subunits"/>
    <property type="match status" value="1"/>
</dbReference>
<dbReference type="Gene3D" id="3.30.700.10">
    <property type="entry name" value="Glycoprotein, Type 4 Pilin"/>
    <property type="match status" value="1"/>
</dbReference>
<name>A0A844G866_9BACT</name>
<protein>
    <submittedName>
        <fullName evidence="3">DUF1559 domain-containing protein</fullName>
    </submittedName>
</protein>
<reference evidence="3 4" key="1">
    <citation type="submission" date="2019-08" db="EMBL/GenBank/DDBJ databases">
        <title>In-depth cultivation of the pig gut microbiome towards novel bacterial diversity and tailored functional studies.</title>
        <authorList>
            <person name="Wylensek D."/>
            <person name="Hitch T.C.A."/>
            <person name="Clavel T."/>
        </authorList>
    </citation>
    <scope>NUCLEOTIDE SEQUENCE [LARGE SCALE GENOMIC DNA]</scope>
    <source>
        <strain evidence="3 4">BBE-744-WT-12</strain>
    </source>
</reference>
<keyword evidence="2" id="KW-0812">Transmembrane</keyword>